<proteinExistence type="inferred from homology"/>
<gene>
    <name evidence="2" type="ORF">EUBVEN_01821</name>
</gene>
<protein>
    <submittedName>
        <fullName evidence="2">ABC transporter, solute-binding protein</fullName>
    </submittedName>
</protein>
<dbReference type="SUPFAM" id="SSF53850">
    <property type="entry name" value="Periplasmic binding protein-like II"/>
    <property type="match status" value="1"/>
</dbReference>
<accession>A5Z7Y1</accession>
<dbReference type="PANTHER" id="PTHR43649">
    <property type="entry name" value="ARABINOSE-BINDING PROTEIN-RELATED"/>
    <property type="match status" value="1"/>
</dbReference>
<dbReference type="EMBL" id="AAVL02000035">
    <property type="protein sequence ID" value="EDM51038.1"/>
    <property type="molecule type" value="Genomic_DNA"/>
</dbReference>
<evidence type="ECO:0000313" key="2">
    <source>
        <dbReference type="EMBL" id="EDM51038.1"/>
    </source>
</evidence>
<evidence type="ECO:0000313" key="3">
    <source>
        <dbReference type="Proteomes" id="UP000006000"/>
    </source>
</evidence>
<dbReference type="InterPro" id="IPR050490">
    <property type="entry name" value="Bact_solute-bd_prot1"/>
</dbReference>
<dbReference type="HOGENOM" id="CLU_556373_0_0_9"/>
<comment type="caution">
    <text evidence="2">The sequence shown here is derived from an EMBL/GenBank/DDBJ whole genome shotgun (WGS) entry which is preliminary data.</text>
</comment>
<organism evidence="2 3">
    <name type="scientific">Eubacterium ventriosum ATCC 27560</name>
    <dbReference type="NCBI Taxonomy" id="411463"/>
    <lineage>
        <taxon>Bacteria</taxon>
        <taxon>Bacillati</taxon>
        <taxon>Bacillota</taxon>
        <taxon>Clostridia</taxon>
        <taxon>Eubacteriales</taxon>
        <taxon>Eubacteriaceae</taxon>
        <taxon>Eubacterium</taxon>
    </lineage>
</organism>
<reference evidence="2 3" key="1">
    <citation type="submission" date="2007-03" db="EMBL/GenBank/DDBJ databases">
        <authorList>
            <person name="Fulton L."/>
            <person name="Clifton S."/>
            <person name="Fulton B."/>
            <person name="Xu J."/>
            <person name="Minx P."/>
            <person name="Pepin K.H."/>
            <person name="Johnson M."/>
            <person name="Thiruvilangam P."/>
            <person name="Bhonagiri V."/>
            <person name="Nash W.E."/>
            <person name="Mardis E.R."/>
            <person name="Wilson R.K."/>
        </authorList>
    </citation>
    <scope>NUCLEOTIDE SEQUENCE [LARGE SCALE GENOMIC DNA]</scope>
    <source>
        <strain evidence="2 3">ATCC 27560</strain>
    </source>
</reference>
<sequence length="490" mass="55355">MVTCLFTGCGGSSEEETTKAASTKTGGDLVIEGLGTDQNADYSVEGTVTIAVDTARATDYEALFDALQQAYPKLDIQFDYFSHTDKDSAAEYLSAKASAGKMPDIIWDEAATDGSLMTYISQGWVYPLDEFVKDDPDFKYVPENLVKNYTFCDKLYALPHQAQFEEMVVNLDVLDALNLDMPELDWTLEDFEKYLKAATNSTYSGIEKLFQIPSLVVSAYNPKDTVNGYNEDTHQFEADAYVKALKYMINLRAIPGLEAWALRRTSTGDKTDYVKKFGTDEDNAAFDKGLTLFHGVGTWELADAQSRWSDKNWTSWTIPQNKKAKGVMPYHVDHCFMTSSCENTKAAWQVLRFITYSSEGNLARLSMYDETNAGKYATINKLYYPTTTNPKVAEKFNSLPGVTEVDKYLFKNIDKCRRIDVEKIVPRYNDIIKNYFDEAQNQATDGTSSNVEPIIKEAVAKANPEMKKAWEDFEKKVLKVQKDFEQKHSK</sequence>
<dbReference type="AlphaFoldDB" id="A5Z7Y1"/>
<dbReference type="eggNOG" id="COG1653">
    <property type="taxonomic scope" value="Bacteria"/>
</dbReference>
<reference evidence="2 3" key="2">
    <citation type="submission" date="2007-04" db="EMBL/GenBank/DDBJ databases">
        <title>Draft genome sequence of Eubacterium ventriosum (ATCC 27560).</title>
        <authorList>
            <person name="Sudarsanam P."/>
            <person name="Ley R."/>
            <person name="Guruge J."/>
            <person name="Turnbaugh P.J."/>
            <person name="Mahowald M."/>
            <person name="Liep D."/>
            <person name="Gordon J."/>
        </authorList>
    </citation>
    <scope>NUCLEOTIDE SEQUENCE [LARGE SCALE GENOMIC DNA]</scope>
    <source>
        <strain evidence="2 3">ATCC 27560</strain>
    </source>
</reference>
<name>A5Z7Y1_9FIRM</name>
<dbReference type="PANTHER" id="PTHR43649:SF31">
    <property type="entry name" value="SN-GLYCEROL-3-PHOSPHATE-BINDING PERIPLASMIC PROTEIN UGPB"/>
    <property type="match status" value="1"/>
</dbReference>
<comment type="similarity">
    <text evidence="1">Belongs to the bacterial solute-binding protein 1 family.</text>
</comment>
<dbReference type="Proteomes" id="UP000006000">
    <property type="component" value="Unassembled WGS sequence"/>
</dbReference>
<dbReference type="STRING" id="411463.EUBVEN_01821"/>
<evidence type="ECO:0000256" key="1">
    <source>
        <dbReference type="ARBA" id="ARBA00008520"/>
    </source>
</evidence>
<dbReference type="Gene3D" id="3.40.190.10">
    <property type="entry name" value="Periplasmic binding protein-like II"/>
    <property type="match status" value="1"/>
</dbReference>